<feature type="signal peptide" evidence="2">
    <location>
        <begin position="1"/>
        <end position="31"/>
    </location>
</feature>
<protein>
    <submittedName>
        <fullName evidence="4">Pimeloyl-ACP methyl ester carboxylesterase</fullName>
    </submittedName>
</protein>
<dbReference type="Gene3D" id="3.40.50.1820">
    <property type="entry name" value="alpha/beta hydrolase"/>
    <property type="match status" value="1"/>
</dbReference>
<dbReference type="GO" id="GO:0052689">
    <property type="term" value="F:carboxylic ester hydrolase activity"/>
    <property type="evidence" value="ECO:0007669"/>
    <property type="project" value="UniProtKB-ARBA"/>
</dbReference>
<reference evidence="4 5" key="1">
    <citation type="submission" date="2020-08" db="EMBL/GenBank/DDBJ databases">
        <title>Functional genomics of gut bacteria from endangered species of beetles.</title>
        <authorList>
            <person name="Carlos-Shanley C."/>
        </authorList>
    </citation>
    <scope>NUCLEOTIDE SEQUENCE [LARGE SCALE GENOMIC DNA]</scope>
    <source>
        <strain evidence="4 5">S00198</strain>
    </source>
</reference>
<evidence type="ECO:0000259" key="3">
    <source>
        <dbReference type="Pfam" id="PF02129"/>
    </source>
</evidence>
<comment type="caution">
    <text evidence="4">The sequence shown here is derived from an EMBL/GenBank/DDBJ whole genome shotgun (WGS) entry which is preliminary data.</text>
</comment>
<dbReference type="PANTHER" id="PTHR22946">
    <property type="entry name" value="DIENELACTONE HYDROLASE DOMAIN-CONTAINING PROTEIN-RELATED"/>
    <property type="match status" value="1"/>
</dbReference>
<dbReference type="Pfam" id="PF02129">
    <property type="entry name" value="Peptidase_S15"/>
    <property type="match status" value="1"/>
</dbReference>
<dbReference type="InterPro" id="IPR050261">
    <property type="entry name" value="FrsA_esterase"/>
</dbReference>
<dbReference type="PANTHER" id="PTHR22946:SF9">
    <property type="entry name" value="POLYKETIDE TRANSFERASE AF380"/>
    <property type="match status" value="1"/>
</dbReference>
<gene>
    <name evidence="4" type="ORF">HNP48_002902</name>
</gene>
<feature type="chain" id="PRO_5031094654" evidence="2">
    <location>
        <begin position="32"/>
        <end position="543"/>
    </location>
</feature>
<dbReference type="AlphaFoldDB" id="A0A7X0PE81"/>
<evidence type="ECO:0000256" key="1">
    <source>
        <dbReference type="ARBA" id="ARBA00022801"/>
    </source>
</evidence>
<dbReference type="EMBL" id="JACHLK010000005">
    <property type="protein sequence ID" value="MBB6560228.1"/>
    <property type="molecule type" value="Genomic_DNA"/>
</dbReference>
<keyword evidence="2" id="KW-0732">Signal</keyword>
<organism evidence="4 5">
    <name type="scientific">Acidovorax soli</name>
    <dbReference type="NCBI Taxonomy" id="592050"/>
    <lineage>
        <taxon>Bacteria</taxon>
        <taxon>Pseudomonadati</taxon>
        <taxon>Pseudomonadota</taxon>
        <taxon>Betaproteobacteria</taxon>
        <taxon>Burkholderiales</taxon>
        <taxon>Comamonadaceae</taxon>
        <taxon>Acidovorax</taxon>
    </lineage>
</organism>
<dbReference type="InterPro" id="IPR000383">
    <property type="entry name" value="Xaa-Pro-like_dom"/>
</dbReference>
<sequence>MPSFRPALWAGIVLATALLAACSSSPPTAPATSLLAPGVHQQSTQSPVADPVAGTASTRVAFTVFVPETPGPHTLVLIGGGFGEPRTAALPGPDNEPAASYWRRMQRQIPKLMARGHAVISFDYRGHGDSGGDLRMLDPAADMQDLRAIIDWAERHLHLARRASSTRADDPLVATMGGSYGGAYQLLLAQLDPRIDAIVPTMTWSRLDHDLLPDGVVKSGWLQLECFLGQRGKVRDDGRFVKLCGLAKPPQPATLDAVPPADARGYVDYLAGSGWQPWLRQQAPGRARPVDALLVQADEDVLFPLNDAFENYRSLKALGGDVRLITVRAGHVHSLAGQKNQAPVCGQAVPDAFDTMLDFLDEKLRNAPRKGLPVGTLCFATGERSAEWRADLPPDADPASPRVNIAAVEVAGAAPVFVPLSTPVPAGQVLLGVPRARLDVAGAPGSVALLGLGLRRTGQPPVLVSGQVTAVRPGQGRELALPAVAQALQPGDELGVMLWPTHPQFQHMKSVVEAVPVGGVLPGNAVRVSGQVWLPVTPSGGIR</sequence>
<name>A0A7X0PE81_9BURK</name>
<proteinExistence type="predicted"/>
<evidence type="ECO:0000256" key="2">
    <source>
        <dbReference type="SAM" id="SignalP"/>
    </source>
</evidence>
<dbReference type="PROSITE" id="PS51257">
    <property type="entry name" value="PROKAR_LIPOPROTEIN"/>
    <property type="match status" value="1"/>
</dbReference>
<keyword evidence="1" id="KW-0378">Hydrolase</keyword>
<dbReference type="RefSeq" id="WP_184858009.1">
    <property type="nucleotide sequence ID" value="NZ_JACHLK010000005.1"/>
</dbReference>
<dbReference type="Proteomes" id="UP000575083">
    <property type="component" value="Unassembled WGS sequence"/>
</dbReference>
<dbReference type="InterPro" id="IPR029058">
    <property type="entry name" value="AB_hydrolase_fold"/>
</dbReference>
<feature type="domain" description="Xaa-Pro dipeptidyl-peptidase-like" evidence="3">
    <location>
        <begin position="98"/>
        <end position="332"/>
    </location>
</feature>
<accession>A0A7X0PE81</accession>
<evidence type="ECO:0000313" key="4">
    <source>
        <dbReference type="EMBL" id="MBB6560228.1"/>
    </source>
</evidence>
<dbReference type="SUPFAM" id="SSF53474">
    <property type="entry name" value="alpha/beta-Hydrolases"/>
    <property type="match status" value="1"/>
</dbReference>
<evidence type="ECO:0000313" key="5">
    <source>
        <dbReference type="Proteomes" id="UP000575083"/>
    </source>
</evidence>
<keyword evidence="5" id="KW-1185">Reference proteome</keyword>